<keyword evidence="4" id="KW-0547">Nucleotide-binding</keyword>
<evidence type="ECO:0000313" key="9">
    <source>
        <dbReference type="EMBL" id="THH28969.1"/>
    </source>
</evidence>
<evidence type="ECO:0000256" key="2">
    <source>
        <dbReference type="ARBA" id="ARBA00022527"/>
    </source>
</evidence>
<dbReference type="GO" id="GO:0004674">
    <property type="term" value="F:protein serine/threonine kinase activity"/>
    <property type="evidence" value="ECO:0007669"/>
    <property type="project" value="UniProtKB-KW"/>
</dbReference>
<dbReference type="SUPFAM" id="SSF56112">
    <property type="entry name" value="Protein kinase-like (PK-like)"/>
    <property type="match status" value="1"/>
</dbReference>
<feature type="domain" description="Protein kinase" evidence="8">
    <location>
        <begin position="1"/>
        <end position="295"/>
    </location>
</feature>
<dbReference type="GO" id="GO:0005524">
    <property type="term" value="F:ATP binding"/>
    <property type="evidence" value="ECO:0007669"/>
    <property type="project" value="UniProtKB-KW"/>
</dbReference>
<evidence type="ECO:0000259" key="8">
    <source>
        <dbReference type="PROSITE" id="PS50011"/>
    </source>
</evidence>
<dbReference type="Proteomes" id="UP000308730">
    <property type="component" value="Unassembled WGS sequence"/>
</dbReference>
<evidence type="ECO:0000313" key="10">
    <source>
        <dbReference type="Proteomes" id="UP000308730"/>
    </source>
</evidence>
<protein>
    <recommendedName>
        <fullName evidence="8">Protein kinase domain-containing protein</fullName>
    </recommendedName>
</protein>
<evidence type="ECO:0000256" key="4">
    <source>
        <dbReference type="ARBA" id="ARBA00022741"/>
    </source>
</evidence>
<name>A0A4S4MS94_9APHY</name>
<reference evidence="9 10" key="1">
    <citation type="submission" date="2019-02" db="EMBL/GenBank/DDBJ databases">
        <title>Genome sequencing of the rare red list fungi Antrodiella citrinella (Flaviporus citrinellus).</title>
        <authorList>
            <person name="Buettner E."/>
            <person name="Kellner H."/>
        </authorList>
    </citation>
    <scope>NUCLEOTIDE SEQUENCE [LARGE SCALE GENOMIC DNA]</scope>
    <source>
        <strain evidence="9 10">DSM 108506</strain>
    </source>
</reference>
<keyword evidence="6" id="KW-0067">ATP-binding</keyword>
<feature type="region of interest" description="Disordered" evidence="7">
    <location>
        <begin position="20"/>
        <end position="40"/>
    </location>
</feature>
<keyword evidence="10" id="KW-1185">Reference proteome</keyword>
<proteinExistence type="inferred from homology"/>
<dbReference type="AlphaFoldDB" id="A0A4S4MS94"/>
<dbReference type="PANTHER" id="PTHR11584">
    <property type="entry name" value="SERINE/THREONINE PROTEIN KINASE"/>
    <property type="match status" value="1"/>
</dbReference>
<evidence type="ECO:0000256" key="1">
    <source>
        <dbReference type="ARBA" id="ARBA00006529"/>
    </source>
</evidence>
<evidence type="ECO:0000256" key="3">
    <source>
        <dbReference type="ARBA" id="ARBA00022679"/>
    </source>
</evidence>
<dbReference type="EMBL" id="SGPM01000147">
    <property type="protein sequence ID" value="THH28969.1"/>
    <property type="molecule type" value="Genomic_DNA"/>
</dbReference>
<dbReference type="PROSITE" id="PS50011">
    <property type="entry name" value="PROTEIN_KINASE_DOM"/>
    <property type="match status" value="1"/>
</dbReference>
<dbReference type="Gene3D" id="1.10.510.10">
    <property type="entry name" value="Transferase(Phosphotransferase) domain 1"/>
    <property type="match status" value="1"/>
</dbReference>
<evidence type="ECO:0000256" key="6">
    <source>
        <dbReference type="ARBA" id="ARBA00022840"/>
    </source>
</evidence>
<dbReference type="InterPro" id="IPR000719">
    <property type="entry name" value="Prot_kinase_dom"/>
</dbReference>
<keyword evidence="2" id="KW-0723">Serine/threonine-protein kinase</keyword>
<dbReference type="PANTHER" id="PTHR11584:SF369">
    <property type="entry name" value="MITOGEN-ACTIVATED PROTEIN KINASE KINASE KINASE 19-RELATED"/>
    <property type="match status" value="1"/>
</dbReference>
<keyword evidence="5" id="KW-0418">Kinase</keyword>
<evidence type="ECO:0000256" key="7">
    <source>
        <dbReference type="SAM" id="MobiDB-lite"/>
    </source>
</evidence>
<gene>
    <name evidence="9" type="ORF">EUX98_g5212</name>
</gene>
<organism evidence="9 10">
    <name type="scientific">Antrodiella citrinella</name>
    <dbReference type="NCBI Taxonomy" id="2447956"/>
    <lineage>
        <taxon>Eukaryota</taxon>
        <taxon>Fungi</taxon>
        <taxon>Dikarya</taxon>
        <taxon>Basidiomycota</taxon>
        <taxon>Agaricomycotina</taxon>
        <taxon>Agaricomycetes</taxon>
        <taxon>Polyporales</taxon>
        <taxon>Steccherinaceae</taxon>
        <taxon>Antrodiella</taxon>
    </lineage>
</organism>
<dbReference type="OrthoDB" id="2802347at2759"/>
<keyword evidence="3" id="KW-0808">Transferase</keyword>
<comment type="similarity">
    <text evidence="1">Belongs to the protein kinase superfamily. STE Ser/Thr protein kinase family. MAP kinase kinase kinase subfamily.</text>
</comment>
<dbReference type="SMART" id="SM00220">
    <property type="entry name" value="S_TKc"/>
    <property type="match status" value="1"/>
</dbReference>
<dbReference type="InterPro" id="IPR011009">
    <property type="entry name" value="Kinase-like_dom_sf"/>
</dbReference>
<sequence>MRNIKIEITKALSDITARVRRADKGSRSKKPKPQSHLDSQSVSIIPHRILILLDDSNPSLKTLTALPEETAQSTLTQICQLLSSAGNELSTAYQICLRRLSLKLAITYCVCPTGLKLEGVQRERRQPMMGAFAQVFCGTYDDNIVAIKKVRVPHKATVVEKKVSTDLLCQGHLKGNDFVVAVHEWLRQSARGLAFLHEQDIVHGDIHAGNILIDDAGQVRLTDFGLFLLSEGTAHSYDSIHGGGADQWKAPELIDPEMFGLGPNKRQTFASDVYAFGCACVELYIGGPPFGTLNA</sequence>
<accession>A0A4S4MS94</accession>
<comment type="caution">
    <text evidence="9">The sequence shown here is derived from an EMBL/GenBank/DDBJ whole genome shotgun (WGS) entry which is preliminary data.</text>
</comment>
<dbReference type="Pfam" id="PF00069">
    <property type="entry name" value="Pkinase"/>
    <property type="match status" value="1"/>
</dbReference>
<evidence type="ECO:0000256" key="5">
    <source>
        <dbReference type="ARBA" id="ARBA00022777"/>
    </source>
</evidence>